<proteinExistence type="predicted"/>
<reference evidence="1 2" key="1">
    <citation type="journal article" date="2022" name="New Phytol.">
        <title>Ecological generalism drives hyperdiversity of secondary metabolite gene clusters in xylarialean endophytes.</title>
        <authorList>
            <person name="Franco M.E.E."/>
            <person name="Wisecaver J.H."/>
            <person name="Arnold A.E."/>
            <person name="Ju Y.M."/>
            <person name="Slot J.C."/>
            <person name="Ahrendt S."/>
            <person name="Moore L.P."/>
            <person name="Eastman K.E."/>
            <person name="Scott K."/>
            <person name="Konkel Z."/>
            <person name="Mondo S.J."/>
            <person name="Kuo A."/>
            <person name="Hayes R.D."/>
            <person name="Haridas S."/>
            <person name="Andreopoulos B."/>
            <person name="Riley R."/>
            <person name="LaButti K."/>
            <person name="Pangilinan J."/>
            <person name="Lipzen A."/>
            <person name="Amirebrahimi M."/>
            <person name="Yan J."/>
            <person name="Adam C."/>
            <person name="Keymanesh K."/>
            <person name="Ng V."/>
            <person name="Louie K."/>
            <person name="Northen T."/>
            <person name="Drula E."/>
            <person name="Henrissat B."/>
            <person name="Hsieh H.M."/>
            <person name="Youens-Clark K."/>
            <person name="Lutzoni F."/>
            <person name="Miadlikowska J."/>
            <person name="Eastwood D.C."/>
            <person name="Hamelin R.C."/>
            <person name="Grigoriev I.V."/>
            <person name="U'Ren J.M."/>
        </authorList>
    </citation>
    <scope>NUCLEOTIDE SEQUENCE [LARGE SCALE GENOMIC DNA]</scope>
    <source>
        <strain evidence="1 2">CBS 119005</strain>
    </source>
</reference>
<name>A0ACB9Z4A6_9PEZI</name>
<gene>
    <name evidence="1" type="ORF">F4820DRAFT_418044</name>
</gene>
<comment type="caution">
    <text evidence="1">The sequence shown here is derived from an EMBL/GenBank/DDBJ whole genome shotgun (WGS) entry which is preliminary data.</text>
</comment>
<organism evidence="1 2">
    <name type="scientific">Hypoxylon rubiginosum</name>
    <dbReference type="NCBI Taxonomy" id="110542"/>
    <lineage>
        <taxon>Eukaryota</taxon>
        <taxon>Fungi</taxon>
        <taxon>Dikarya</taxon>
        <taxon>Ascomycota</taxon>
        <taxon>Pezizomycotina</taxon>
        <taxon>Sordariomycetes</taxon>
        <taxon>Xylariomycetidae</taxon>
        <taxon>Xylariales</taxon>
        <taxon>Hypoxylaceae</taxon>
        <taxon>Hypoxylon</taxon>
    </lineage>
</organism>
<sequence length="164" mass="17414">MYAIITTALALAGVAAAAPTLEVRQESEFRLRATGTLAGWALINAHADAGRNVIQIQRPSVYQSDISYLNGTNLFFDLGTAIPYGVQMPNVPAGYVAQVISQPGDHSPGFGLDANQLLTYNSNAEGFWACPVDNVFELFYGLNPVPANLPSTECLAIQLQAGAI</sequence>
<keyword evidence="2" id="KW-1185">Reference proteome</keyword>
<evidence type="ECO:0000313" key="2">
    <source>
        <dbReference type="Proteomes" id="UP001497700"/>
    </source>
</evidence>
<accession>A0ACB9Z4A6</accession>
<evidence type="ECO:0000313" key="1">
    <source>
        <dbReference type="EMBL" id="KAI4866068.1"/>
    </source>
</evidence>
<protein>
    <submittedName>
        <fullName evidence="1">Uncharacterized protein</fullName>
    </submittedName>
</protein>
<dbReference type="EMBL" id="MU393463">
    <property type="protein sequence ID" value="KAI4866068.1"/>
    <property type="molecule type" value="Genomic_DNA"/>
</dbReference>
<dbReference type="Proteomes" id="UP001497700">
    <property type="component" value="Unassembled WGS sequence"/>
</dbReference>